<feature type="chain" id="PRO_5026693155" description="Transporter substrate-binding domain-containing protein" evidence="1">
    <location>
        <begin position="23"/>
        <end position="252"/>
    </location>
</feature>
<accession>A0A6N9TJK7</accession>
<comment type="caution">
    <text evidence="2">The sequence shown here is derived from an EMBL/GenBank/DDBJ whole genome shotgun (WGS) entry which is preliminary data.</text>
</comment>
<reference evidence="2 3" key="1">
    <citation type="submission" date="2020-01" db="EMBL/GenBank/DDBJ databases">
        <title>Genomes of bacteria type strains.</title>
        <authorList>
            <person name="Chen J."/>
            <person name="Zhu S."/>
            <person name="Yang J."/>
        </authorList>
    </citation>
    <scope>NUCLEOTIDE SEQUENCE [LARGE SCALE GENOMIC DNA]</scope>
    <source>
        <strain evidence="2 3">LMG 24078</strain>
    </source>
</reference>
<evidence type="ECO:0000313" key="3">
    <source>
        <dbReference type="Proteomes" id="UP000471381"/>
    </source>
</evidence>
<feature type="signal peptide" evidence="1">
    <location>
        <begin position="1"/>
        <end position="22"/>
    </location>
</feature>
<dbReference type="Proteomes" id="UP000471381">
    <property type="component" value="Unassembled WGS sequence"/>
</dbReference>
<evidence type="ECO:0000313" key="2">
    <source>
        <dbReference type="EMBL" id="NDW16086.1"/>
    </source>
</evidence>
<name>A0A6N9TJK7_9ALTE</name>
<dbReference type="Gene3D" id="3.40.190.10">
    <property type="entry name" value="Periplasmic binding protein-like II"/>
    <property type="match status" value="2"/>
</dbReference>
<protein>
    <recommendedName>
        <fullName evidence="4">Transporter substrate-binding domain-containing protein</fullName>
    </recommendedName>
</protein>
<sequence>MRNTIKKLACFVLLLCAFTTSALSNEEKVYRVGLEDVDYYPMFTKIDERSKTSFLVDVMELFAERNGLKFEYIHLPVTRFDEWYQQDDIDFRIPDSPIWSVKTDNLVFSQGIIKLRADTVVLKQDESKPLSSLKVLGSLYGFVPGPHWRDHISAGHTKFIYESSMSVLVRMLKKGMIDGLDVSIFVVHHYAKHLGYKPEDFVASSQAPSTHFSYQLSTMSYPEIIKDFDAFLVASQNEISMLKQRKNIFDVK</sequence>
<organism evidence="2 3">
    <name type="scientific">Alteromonas genovensis</name>
    <dbReference type="NCBI Taxonomy" id="471225"/>
    <lineage>
        <taxon>Bacteria</taxon>
        <taxon>Pseudomonadati</taxon>
        <taxon>Pseudomonadota</taxon>
        <taxon>Gammaproteobacteria</taxon>
        <taxon>Alteromonadales</taxon>
        <taxon>Alteromonadaceae</taxon>
        <taxon>Alteromonas/Salinimonas group</taxon>
        <taxon>Alteromonas</taxon>
    </lineage>
</organism>
<proteinExistence type="predicted"/>
<keyword evidence="1" id="KW-0732">Signal</keyword>
<gene>
    <name evidence="2" type="ORF">GTQ48_11205</name>
</gene>
<dbReference type="AlphaFoldDB" id="A0A6N9TJK7"/>
<keyword evidence="3" id="KW-1185">Reference proteome</keyword>
<evidence type="ECO:0008006" key="4">
    <source>
        <dbReference type="Google" id="ProtNLM"/>
    </source>
</evidence>
<evidence type="ECO:0000256" key="1">
    <source>
        <dbReference type="SAM" id="SignalP"/>
    </source>
</evidence>
<dbReference type="SUPFAM" id="SSF53850">
    <property type="entry name" value="Periplasmic binding protein-like II"/>
    <property type="match status" value="1"/>
</dbReference>
<dbReference type="EMBL" id="JAAAWO010000007">
    <property type="protein sequence ID" value="NDW16086.1"/>
    <property type="molecule type" value="Genomic_DNA"/>
</dbReference>
<dbReference type="RefSeq" id="WP_163106778.1">
    <property type="nucleotide sequence ID" value="NZ_JAAAWO010000007.1"/>
</dbReference>